<dbReference type="SUPFAM" id="SSF82199">
    <property type="entry name" value="SET domain"/>
    <property type="match status" value="1"/>
</dbReference>
<dbReference type="PANTHER" id="PTHR13271">
    <property type="entry name" value="UNCHARACTERIZED PUTATIVE METHYLTRANSFERASE"/>
    <property type="match status" value="1"/>
</dbReference>
<protein>
    <recommendedName>
        <fullName evidence="2">SET domain-containing protein</fullName>
    </recommendedName>
</protein>
<evidence type="ECO:0000313" key="4">
    <source>
        <dbReference type="Proteomes" id="UP000075714"/>
    </source>
</evidence>
<dbReference type="PANTHER" id="PTHR13271:SF140">
    <property type="entry name" value="SET DOMAIN-CONTAINING PROTEIN"/>
    <property type="match status" value="1"/>
</dbReference>
<accession>A0A150GRR4</accession>
<comment type="caution">
    <text evidence="3">The sequence shown here is derived from an EMBL/GenBank/DDBJ whole genome shotgun (WGS) entry which is preliminary data.</text>
</comment>
<dbReference type="InterPro" id="IPR046341">
    <property type="entry name" value="SET_dom_sf"/>
</dbReference>
<reference evidence="4" key="1">
    <citation type="journal article" date="2016" name="Nat. Commun.">
        <title>The Gonium pectorale genome demonstrates co-option of cell cycle regulation during the evolution of multicellularity.</title>
        <authorList>
            <person name="Hanschen E.R."/>
            <person name="Marriage T.N."/>
            <person name="Ferris P.J."/>
            <person name="Hamaji T."/>
            <person name="Toyoda A."/>
            <person name="Fujiyama A."/>
            <person name="Neme R."/>
            <person name="Noguchi H."/>
            <person name="Minakuchi Y."/>
            <person name="Suzuki M."/>
            <person name="Kawai-Toyooka H."/>
            <person name="Smith D.R."/>
            <person name="Sparks H."/>
            <person name="Anderson J."/>
            <person name="Bakaric R."/>
            <person name="Luria V."/>
            <person name="Karger A."/>
            <person name="Kirschner M.W."/>
            <person name="Durand P.M."/>
            <person name="Michod R.E."/>
            <person name="Nozaki H."/>
            <person name="Olson B.J."/>
        </authorList>
    </citation>
    <scope>NUCLEOTIDE SEQUENCE [LARGE SCALE GENOMIC DNA]</scope>
    <source>
        <strain evidence="4">NIES-2863</strain>
    </source>
</reference>
<proteinExistence type="predicted"/>
<dbReference type="GO" id="GO:0016279">
    <property type="term" value="F:protein-lysine N-methyltransferase activity"/>
    <property type="evidence" value="ECO:0007669"/>
    <property type="project" value="TreeGrafter"/>
</dbReference>
<feature type="domain" description="SET" evidence="2">
    <location>
        <begin position="52"/>
        <end position="195"/>
    </location>
</feature>
<dbReference type="Gene3D" id="3.90.1410.10">
    <property type="entry name" value="set domain protein methyltransferase, domain 1"/>
    <property type="match status" value="1"/>
</dbReference>
<dbReference type="AlphaFoldDB" id="A0A150GRR4"/>
<name>A0A150GRR4_GONPE</name>
<dbReference type="OrthoDB" id="341421at2759"/>
<gene>
    <name evidence="3" type="ORF">GPECTOR_10g1032</name>
</gene>
<evidence type="ECO:0000259" key="2">
    <source>
        <dbReference type="PROSITE" id="PS50280"/>
    </source>
</evidence>
<dbReference type="PROSITE" id="PS50280">
    <property type="entry name" value="SET"/>
    <property type="match status" value="1"/>
</dbReference>
<evidence type="ECO:0000313" key="3">
    <source>
        <dbReference type="EMBL" id="KXZ52010.1"/>
    </source>
</evidence>
<organism evidence="3 4">
    <name type="scientific">Gonium pectorale</name>
    <name type="common">Green alga</name>
    <dbReference type="NCBI Taxonomy" id="33097"/>
    <lineage>
        <taxon>Eukaryota</taxon>
        <taxon>Viridiplantae</taxon>
        <taxon>Chlorophyta</taxon>
        <taxon>core chlorophytes</taxon>
        <taxon>Chlorophyceae</taxon>
        <taxon>CS clade</taxon>
        <taxon>Chlamydomonadales</taxon>
        <taxon>Volvocaceae</taxon>
        <taxon>Gonium</taxon>
    </lineage>
</organism>
<evidence type="ECO:0000256" key="1">
    <source>
        <dbReference type="SAM" id="MobiDB-lite"/>
    </source>
</evidence>
<feature type="region of interest" description="Disordered" evidence="1">
    <location>
        <begin position="1"/>
        <end position="28"/>
    </location>
</feature>
<dbReference type="EMBL" id="LSYV01000011">
    <property type="protein sequence ID" value="KXZ52010.1"/>
    <property type="molecule type" value="Genomic_DNA"/>
</dbReference>
<dbReference type="Proteomes" id="UP000075714">
    <property type="component" value="Unassembled WGS sequence"/>
</dbReference>
<dbReference type="InterPro" id="IPR050600">
    <property type="entry name" value="SETD3_SETD6_MTase"/>
</dbReference>
<sequence>MGSPHSKLSDVAPGVADAQHHPRAAAAASSGAPWSELLNWACHGWEERPAELPVAVRDMGPGRGRALVAQRDMAPGEVLLSVPLTRVFASEAARTELEAIGCGWEDFLWAVQVFHSRCFVEPGSGRHLCVPGVDMANHAAQPNAAVRILNSPGACQGYDALEEVAEPAPRQPCRFNLEAGEAGVRQGEEVTISYGRWPSEAFLLLFGFVPAASSSGGEVGGECLVPGECLTLFGDAEEAVRWCLAAAASGWSGGAVPEEAIEESITAVDAAMPGEDMSNLFITAEGVDGRLQCILSILKLPTTELLAKRVRERLAQHHEPAASNEEPVKVFLASKRSLGQLILRALQQ</sequence>
<dbReference type="CDD" id="cd10527">
    <property type="entry name" value="SET_LSMT"/>
    <property type="match status" value="1"/>
</dbReference>
<keyword evidence="4" id="KW-1185">Reference proteome</keyword>
<dbReference type="InterPro" id="IPR001214">
    <property type="entry name" value="SET_dom"/>
</dbReference>